<keyword evidence="6" id="KW-0472">Membrane</keyword>
<evidence type="ECO:0000256" key="4">
    <source>
        <dbReference type="ARBA" id="ARBA00022692"/>
    </source>
</evidence>
<comment type="subcellular location">
    <subcellularLocation>
        <location evidence="1">Cell inner membrane</location>
        <topology evidence="1">Single-pass type II membrane protein</topology>
        <orientation evidence="1">Periplasmic side</orientation>
    </subcellularLocation>
</comment>
<protein>
    <recommendedName>
        <fullName evidence="9">Periplasmic chaperone PpiD</fullName>
    </recommendedName>
    <alternativeName>
        <fullName evidence="10">Periplasmic folding chaperone</fullName>
    </alternativeName>
</protein>
<dbReference type="GO" id="GO:0005886">
    <property type="term" value="C:plasma membrane"/>
    <property type="evidence" value="ECO:0007669"/>
    <property type="project" value="UniProtKB-SubCell"/>
</dbReference>
<dbReference type="InterPro" id="IPR052029">
    <property type="entry name" value="PpiD_chaperone"/>
</dbReference>
<dbReference type="SUPFAM" id="SSF54534">
    <property type="entry name" value="FKBP-like"/>
    <property type="match status" value="1"/>
</dbReference>
<name>A0A517LWG3_9BACT</name>
<evidence type="ECO:0000313" key="17">
    <source>
        <dbReference type="Proteomes" id="UP000319557"/>
    </source>
</evidence>
<proteinExistence type="inferred from homology"/>
<feature type="region of interest" description="Disordered" evidence="13">
    <location>
        <begin position="364"/>
        <end position="383"/>
    </location>
</feature>
<keyword evidence="11 16" id="KW-0413">Isomerase</keyword>
<dbReference type="RefSeq" id="WP_218934599.1">
    <property type="nucleotide sequence ID" value="NZ_CP036261.1"/>
</dbReference>
<dbReference type="Gene3D" id="3.10.50.40">
    <property type="match status" value="1"/>
</dbReference>
<feature type="signal peptide" evidence="14">
    <location>
        <begin position="1"/>
        <end position="26"/>
    </location>
</feature>
<evidence type="ECO:0000256" key="9">
    <source>
        <dbReference type="ARBA" id="ARBA00040743"/>
    </source>
</evidence>
<keyword evidence="2" id="KW-1003">Cell membrane</keyword>
<dbReference type="InterPro" id="IPR000297">
    <property type="entry name" value="PPIase_PpiC"/>
</dbReference>
<evidence type="ECO:0000256" key="13">
    <source>
        <dbReference type="SAM" id="MobiDB-lite"/>
    </source>
</evidence>
<keyword evidence="4" id="KW-0812">Transmembrane</keyword>
<dbReference type="GO" id="GO:0003755">
    <property type="term" value="F:peptidyl-prolyl cis-trans isomerase activity"/>
    <property type="evidence" value="ECO:0007669"/>
    <property type="project" value="UniProtKB-KW"/>
</dbReference>
<evidence type="ECO:0000256" key="12">
    <source>
        <dbReference type="SAM" id="Coils"/>
    </source>
</evidence>
<keyword evidence="12" id="KW-0175">Coiled coil</keyword>
<evidence type="ECO:0000256" key="2">
    <source>
        <dbReference type="ARBA" id="ARBA00022475"/>
    </source>
</evidence>
<feature type="domain" description="PpiC" evidence="15">
    <location>
        <begin position="206"/>
        <end position="313"/>
    </location>
</feature>
<evidence type="ECO:0000256" key="10">
    <source>
        <dbReference type="ARBA" id="ARBA00042775"/>
    </source>
</evidence>
<dbReference type="KEGG" id="ruv:EC9_11410"/>
<reference evidence="16 17" key="1">
    <citation type="submission" date="2019-02" db="EMBL/GenBank/DDBJ databases">
        <title>Deep-cultivation of Planctomycetes and their phenomic and genomic characterization uncovers novel biology.</title>
        <authorList>
            <person name="Wiegand S."/>
            <person name="Jogler M."/>
            <person name="Boedeker C."/>
            <person name="Pinto D."/>
            <person name="Vollmers J."/>
            <person name="Rivas-Marin E."/>
            <person name="Kohn T."/>
            <person name="Peeters S.H."/>
            <person name="Heuer A."/>
            <person name="Rast P."/>
            <person name="Oberbeckmann S."/>
            <person name="Bunk B."/>
            <person name="Jeske O."/>
            <person name="Meyerdierks A."/>
            <person name="Storesund J.E."/>
            <person name="Kallscheuer N."/>
            <person name="Luecker S."/>
            <person name="Lage O.M."/>
            <person name="Pohl T."/>
            <person name="Merkel B.J."/>
            <person name="Hornburger P."/>
            <person name="Mueller R.-W."/>
            <person name="Bruemmer F."/>
            <person name="Labrenz M."/>
            <person name="Spormann A.M."/>
            <person name="Op den Camp H."/>
            <person name="Overmann J."/>
            <person name="Amann R."/>
            <person name="Jetten M.S.M."/>
            <person name="Mascher T."/>
            <person name="Medema M.H."/>
            <person name="Devos D.P."/>
            <person name="Kaster A.-K."/>
            <person name="Ovreas L."/>
            <person name="Rohde M."/>
            <person name="Galperin M.Y."/>
            <person name="Jogler C."/>
        </authorList>
    </citation>
    <scope>NUCLEOTIDE SEQUENCE [LARGE SCALE GENOMIC DNA]</scope>
    <source>
        <strain evidence="16 17">EC9</strain>
    </source>
</reference>
<evidence type="ECO:0000313" key="16">
    <source>
        <dbReference type="EMBL" id="QDS86966.1"/>
    </source>
</evidence>
<keyword evidence="7" id="KW-0143">Chaperone</keyword>
<keyword evidence="11" id="KW-0697">Rotamase</keyword>
<dbReference type="EMBL" id="CP036261">
    <property type="protein sequence ID" value="QDS86966.1"/>
    <property type="molecule type" value="Genomic_DNA"/>
</dbReference>
<dbReference type="Proteomes" id="UP000319557">
    <property type="component" value="Chromosome"/>
</dbReference>
<dbReference type="Pfam" id="PF13616">
    <property type="entry name" value="Rotamase_3"/>
    <property type="match status" value="1"/>
</dbReference>
<evidence type="ECO:0000256" key="3">
    <source>
        <dbReference type="ARBA" id="ARBA00022519"/>
    </source>
</evidence>
<keyword evidence="5" id="KW-1133">Transmembrane helix</keyword>
<organism evidence="16 17">
    <name type="scientific">Rosistilla ulvae</name>
    <dbReference type="NCBI Taxonomy" id="1930277"/>
    <lineage>
        <taxon>Bacteria</taxon>
        <taxon>Pseudomonadati</taxon>
        <taxon>Planctomycetota</taxon>
        <taxon>Planctomycetia</taxon>
        <taxon>Pirellulales</taxon>
        <taxon>Pirellulaceae</taxon>
        <taxon>Rosistilla</taxon>
    </lineage>
</organism>
<dbReference type="AlphaFoldDB" id="A0A517LWG3"/>
<evidence type="ECO:0000256" key="8">
    <source>
        <dbReference type="ARBA" id="ARBA00038408"/>
    </source>
</evidence>
<evidence type="ECO:0000256" key="7">
    <source>
        <dbReference type="ARBA" id="ARBA00023186"/>
    </source>
</evidence>
<evidence type="ECO:0000256" key="14">
    <source>
        <dbReference type="SAM" id="SignalP"/>
    </source>
</evidence>
<comment type="similarity">
    <text evidence="8">Belongs to the PpiD chaperone family.</text>
</comment>
<evidence type="ECO:0000256" key="11">
    <source>
        <dbReference type="PROSITE-ProRule" id="PRU00278"/>
    </source>
</evidence>
<keyword evidence="3" id="KW-0997">Cell inner membrane</keyword>
<sequence precursor="true">MIVGLKYFSTLALLASLCLSGSWAVAQPPGIAFSDVELPSEPTAMVANVDGVPILLRDVAETVDNNIQQIIASSGRKPSPEELKMARTTLIRRELRKEIQGKMMYRAFVRKMTGTQPEDKRAEMEQSITSNVRKMFYEQQLPKLLEQYKLDTVSEADAMLRKSGSSLEQQERRFVESILGQEYIRGEMDKDPEIPLPDMKFYYEQNTEKFSRNARARWEQLTALFSRFETKQEARDAIIRMGNEAYYGGNVQAVAKRLSQEPLADETSGLHDWTNKGSLASDVLDQQIFSLPVNKLSQIIEDDNGFHIIRVLEREEAGMLSFADAQEEIRKVLKENIQQEQQKNLITELERKIPVWTIFPDDVPQSKPLESAAVASAETKSLR</sequence>
<dbReference type="InterPro" id="IPR027304">
    <property type="entry name" value="Trigger_fact/SurA_dom_sf"/>
</dbReference>
<feature type="chain" id="PRO_5021846528" description="Periplasmic chaperone PpiD" evidence="14">
    <location>
        <begin position="27"/>
        <end position="383"/>
    </location>
</feature>
<accession>A0A517LWG3</accession>
<dbReference type="SUPFAM" id="SSF109998">
    <property type="entry name" value="Triger factor/SurA peptide-binding domain-like"/>
    <property type="match status" value="1"/>
</dbReference>
<gene>
    <name evidence="16" type="ORF">EC9_11410</name>
</gene>
<evidence type="ECO:0000256" key="1">
    <source>
        <dbReference type="ARBA" id="ARBA00004382"/>
    </source>
</evidence>
<evidence type="ECO:0000259" key="15">
    <source>
        <dbReference type="PROSITE" id="PS50198"/>
    </source>
</evidence>
<dbReference type="PANTHER" id="PTHR47529:SF1">
    <property type="entry name" value="PERIPLASMIC CHAPERONE PPID"/>
    <property type="match status" value="1"/>
</dbReference>
<dbReference type="InterPro" id="IPR046357">
    <property type="entry name" value="PPIase_dom_sf"/>
</dbReference>
<keyword evidence="17" id="KW-1185">Reference proteome</keyword>
<keyword evidence="14" id="KW-0732">Signal</keyword>
<evidence type="ECO:0000256" key="5">
    <source>
        <dbReference type="ARBA" id="ARBA00022989"/>
    </source>
</evidence>
<dbReference type="PROSITE" id="PS50198">
    <property type="entry name" value="PPIC_PPIASE_2"/>
    <property type="match status" value="1"/>
</dbReference>
<evidence type="ECO:0000256" key="6">
    <source>
        <dbReference type="ARBA" id="ARBA00023136"/>
    </source>
</evidence>
<dbReference type="PANTHER" id="PTHR47529">
    <property type="entry name" value="PEPTIDYL-PROLYL CIS-TRANS ISOMERASE D"/>
    <property type="match status" value="1"/>
</dbReference>
<feature type="coiled-coil region" evidence="12">
    <location>
        <begin position="322"/>
        <end position="350"/>
    </location>
</feature>